<dbReference type="InterPro" id="IPR036322">
    <property type="entry name" value="WD40_repeat_dom_sf"/>
</dbReference>
<dbReference type="EMBL" id="JAMSHJ010000006">
    <property type="protein sequence ID" value="KAI5395642.1"/>
    <property type="molecule type" value="Genomic_DNA"/>
</dbReference>
<keyword evidence="2" id="KW-0804">Transcription</keyword>
<dbReference type="Gene3D" id="2.130.10.10">
    <property type="entry name" value="YVTN repeat-like/Quinoprotein amine dehydrogenase"/>
    <property type="match status" value="1"/>
</dbReference>
<dbReference type="InterPro" id="IPR052416">
    <property type="entry name" value="GTF3C_component"/>
</dbReference>
<dbReference type="Proteomes" id="UP001058974">
    <property type="component" value="Chromosome 6"/>
</dbReference>
<dbReference type="Gramene" id="Psat06G0198600-T1">
    <property type="protein sequence ID" value="KAI5395642.1"/>
    <property type="gene ID" value="KIW84_061986"/>
</dbReference>
<dbReference type="SUPFAM" id="SSF50978">
    <property type="entry name" value="WD40 repeat-like"/>
    <property type="match status" value="1"/>
</dbReference>
<accession>A0A9D4W5W6</accession>
<dbReference type="PANTHER" id="PTHR15052">
    <property type="entry name" value="RNA POLYMERASE III TRANSCRIPTION INITIATION FACTOR COMPLEX SUBUNIT"/>
    <property type="match status" value="1"/>
</dbReference>
<proteinExistence type="predicted"/>
<dbReference type="PANTHER" id="PTHR15052:SF2">
    <property type="entry name" value="GENERAL TRANSCRIPTION FACTOR 3C POLYPEPTIDE 2"/>
    <property type="match status" value="1"/>
</dbReference>
<evidence type="ECO:0000256" key="4">
    <source>
        <dbReference type="SAM" id="MobiDB-lite"/>
    </source>
</evidence>
<evidence type="ECO:0000313" key="6">
    <source>
        <dbReference type="Proteomes" id="UP001058974"/>
    </source>
</evidence>
<dbReference type="GO" id="GO:0005634">
    <property type="term" value="C:nucleus"/>
    <property type="evidence" value="ECO:0007669"/>
    <property type="project" value="UniProtKB-SubCell"/>
</dbReference>
<evidence type="ECO:0000256" key="3">
    <source>
        <dbReference type="ARBA" id="ARBA00023242"/>
    </source>
</evidence>
<feature type="region of interest" description="Disordered" evidence="4">
    <location>
        <begin position="1"/>
        <end position="22"/>
    </location>
</feature>
<protein>
    <submittedName>
        <fullName evidence="5">Uncharacterized protein</fullName>
    </submittedName>
</protein>
<evidence type="ECO:0000256" key="2">
    <source>
        <dbReference type="ARBA" id="ARBA00023163"/>
    </source>
</evidence>
<keyword evidence="3" id="KW-0539">Nucleus</keyword>
<evidence type="ECO:0000256" key="1">
    <source>
        <dbReference type="ARBA" id="ARBA00004123"/>
    </source>
</evidence>
<name>A0A9D4W5W6_PEA</name>
<reference evidence="5 6" key="1">
    <citation type="journal article" date="2022" name="Nat. Genet.">
        <title>Improved pea reference genome and pan-genome highlight genomic features and evolutionary characteristics.</title>
        <authorList>
            <person name="Yang T."/>
            <person name="Liu R."/>
            <person name="Luo Y."/>
            <person name="Hu S."/>
            <person name="Wang D."/>
            <person name="Wang C."/>
            <person name="Pandey M.K."/>
            <person name="Ge S."/>
            <person name="Xu Q."/>
            <person name="Li N."/>
            <person name="Li G."/>
            <person name="Huang Y."/>
            <person name="Saxena R.K."/>
            <person name="Ji Y."/>
            <person name="Li M."/>
            <person name="Yan X."/>
            <person name="He Y."/>
            <person name="Liu Y."/>
            <person name="Wang X."/>
            <person name="Xiang C."/>
            <person name="Varshney R.K."/>
            <person name="Ding H."/>
            <person name="Gao S."/>
            <person name="Zong X."/>
        </authorList>
    </citation>
    <scope>NUCLEOTIDE SEQUENCE [LARGE SCALE GENOMIC DNA]</scope>
    <source>
        <strain evidence="5 6">cv. Zhongwan 6</strain>
    </source>
</reference>
<dbReference type="GO" id="GO:0006383">
    <property type="term" value="P:transcription by RNA polymerase III"/>
    <property type="evidence" value="ECO:0007669"/>
    <property type="project" value="TreeGrafter"/>
</dbReference>
<comment type="caution">
    <text evidence="5">The sequence shown here is derived from an EMBL/GenBank/DDBJ whole genome shotgun (WGS) entry which is preliminary data.</text>
</comment>
<keyword evidence="6" id="KW-1185">Reference proteome</keyword>
<gene>
    <name evidence="5" type="ORF">KIW84_061986</name>
</gene>
<dbReference type="InterPro" id="IPR015943">
    <property type="entry name" value="WD40/YVTN_repeat-like_dom_sf"/>
</dbReference>
<dbReference type="GO" id="GO:0000127">
    <property type="term" value="C:transcription factor TFIIIC complex"/>
    <property type="evidence" value="ECO:0007669"/>
    <property type="project" value="TreeGrafter"/>
</dbReference>
<dbReference type="AlphaFoldDB" id="A0A9D4W5W6"/>
<comment type="subcellular location">
    <subcellularLocation>
        <location evidence="1">Nucleus</location>
    </subcellularLocation>
</comment>
<evidence type="ECO:0000313" key="5">
    <source>
        <dbReference type="EMBL" id="KAI5395642.1"/>
    </source>
</evidence>
<organism evidence="5 6">
    <name type="scientific">Pisum sativum</name>
    <name type="common">Garden pea</name>
    <name type="synonym">Lathyrus oleraceus</name>
    <dbReference type="NCBI Taxonomy" id="3888"/>
    <lineage>
        <taxon>Eukaryota</taxon>
        <taxon>Viridiplantae</taxon>
        <taxon>Streptophyta</taxon>
        <taxon>Embryophyta</taxon>
        <taxon>Tracheophyta</taxon>
        <taxon>Spermatophyta</taxon>
        <taxon>Magnoliopsida</taxon>
        <taxon>eudicotyledons</taxon>
        <taxon>Gunneridae</taxon>
        <taxon>Pentapetalae</taxon>
        <taxon>rosids</taxon>
        <taxon>fabids</taxon>
        <taxon>Fabales</taxon>
        <taxon>Fabaceae</taxon>
        <taxon>Papilionoideae</taxon>
        <taxon>50 kb inversion clade</taxon>
        <taxon>NPAAA clade</taxon>
        <taxon>Hologalegina</taxon>
        <taxon>IRL clade</taxon>
        <taxon>Fabeae</taxon>
        <taxon>Lathyrus</taxon>
    </lineage>
</organism>
<sequence>MLSRDHSNFKSEFHDKNGKKTVDSIEQQPAAEVVLYEHLFLTVRDYYVAARSGDPGTESHRQQEFGFANDHCSSCATYILATGCSDGSLKLWKSNRGDPPTLNLPWELVGMFIAHHSPVKGICYWLWDTVPIRTVAWAPFEGDPESSNIVIIVGHEGLKFWDLRNPFRPLRQPPPSSIGRHT</sequence>